<protein>
    <submittedName>
        <fullName evidence="2">Uncharacterized protein</fullName>
    </submittedName>
</protein>
<keyword evidence="3" id="KW-1185">Reference proteome</keyword>
<feature type="region of interest" description="Disordered" evidence="1">
    <location>
        <begin position="28"/>
        <end position="76"/>
    </location>
</feature>
<dbReference type="AlphaFoldDB" id="A0A392SCF5"/>
<accession>A0A392SCF5</accession>
<evidence type="ECO:0000313" key="2">
    <source>
        <dbReference type="EMBL" id="MCI45620.1"/>
    </source>
</evidence>
<dbReference type="EMBL" id="LXQA010346457">
    <property type="protein sequence ID" value="MCI45620.1"/>
    <property type="molecule type" value="Genomic_DNA"/>
</dbReference>
<proteinExistence type="predicted"/>
<name>A0A392SCF5_9FABA</name>
<evidence type="ECO:0000256" key="1">
    <source>
        <dbReference type="SAM" id="MobiDB-lite"/>
    </source>
</evidence>
<feature type="compositionally biased region" description="Basic and acidic residues" evidence="1">
    <location>
        <begin position="66"/>
        <end position="76"/>
    </location>
</feature>
<organism evidence="2 3">
    <name type="scientific">Trifolium medium</name>
    <dbReference type="NCBI Taxonomy" id="97028"/>
    <lineage>
        <taxon>Eukaryota</taxon>
        <taxon>Viridiplantae</taxon>
        <taxon>Streptophyta</taxon>
        <taxon>Embryophyta</taxon>
        <taxon>Tracheophyta</taxon>
        <taxon>Spermatophyta</taxon>
        <taxon>Magnoliopsida</taxon>
        <taxon>eudicotyledons</taxon>
        <taxon>Gunneridae</taxon>
        <taxon>Pentapetalae</taxon>
        <taxon>rosids</taxon>
        <taxon>fabids</taxon>
        <taxon>Fabales</taxon>
        <taxon>Fabaceae</taxon>
        <taxon>Papilionoideae</taxon>
        <taxon>50 kb inversion clade</taxon>
        <taxon>NPAAA clade</taxon>
        <taxon>Hologalegina</taxon>
        <taxon>IRL clade</taxon>
        <taxon>Trifolieae</taxon>
        <taxon>Trifolium</taxon>
    </lineage>
</organism>
<feature type="non-terminal residue" evidence="2">
    <location>
        <position position="1"/>
    </location>
</feature>
<evidence type="ECO:0000313" key="3">
    <source>
        <dbReference type="Proteomes" id="UP000265520"/>
    </source>
</evidence>
<feature type="compositionally biased region" description="Basic and acidic residues" evidence="1">
    <location>
        <begin position="33"/>
        <end position="42"/>
    </location>
</feature>
<comment type="caution">
    <text evidence="2">The sequence shown here is derived from an EMBL/GenBank/DDBJ whole genome shotgun (WGS) entry which is preliminary data.</text>
</comment>
<sequence>RLQVHTCSQSHQINKLNIVPVAKSRLATTGEQRSVEKAHAGDLWRQLATMSPPPRPTTSRTAPGDNWRRAPRTEYS</sequence>
<dbReference type="Proteomes" id="UP000265520">
    <property type="component" value="Unassembled WGS sequence"/>
</dbReference>
<reference evidence="2 3" key="1">
    <citation type="journal article" date="2018" name="Front. Plant Sci.">
        <title>Red Clover (Trifolium pratense) and Zigzag Clover (T. medium) - A Picture of Genomic Similarities and Differences.</title>
        <authorList>
            <person name="Dluhosova J."/>
            <person name="Istvanek J."/>
            <person name="Nedelnik J."/>
            <person name="Repkova J."/>
        </authorList>
    </citation>
    <scope>NUCLEOTIDE SEQUENCE [LARGE SCALE GENOMIC DNA]</scope>
    <source>
        <strain evidence="3">cv. 10/8</strain>
        <tissue evidence="2">Leaf</tissue>
    </source>
</reference>